<gene>
    <name evidence="2" type="ORF">SAMN05216387_10791</name>
</gene>
<feature type="region of interest" description="Disordered" evidence="1">
    <location>
        <begin position="17"/>
        <end position="38"/>
    </location>
</feature>
<evidence type="ECO:0000256" key="1">
    <source>
        <dbReference type="SAM" id="MobiDB-lite"/>
    </source>
</evidence>
<organism evidence="2 3">
    <name type="scientific">Nitrosovibrio tenuis</name>
    <dbReference type="NCBI Taxonomy" id="1233"/>
    <lineage>
        <taxon>Bacteria</taxon>
        <taxon>Pseudomonadati</taxon>
        <taxon>Pseudomonadota</taxon>
        <taxon>Betaproteobacteria</taxon>
        <taxon>Nitrosomonadales</taxon>
        <taxon>Nitrosomonadaceae</taxon>
        <taxon>Nitrosovibrio</taxon>
    </lineage>
</organism>
<dbReference type="STRING" id="1233.SAMN05216387_10791"/>
<reference evidence="2 3" key="1">
    <citation type="submission" date="2016-10" db="EMBL/GenBank/DDBJ databases">
        <authorList>
            <person name="de Groot N.N."/>
        </authorList>
    </citation>
    <scope>NUCLEOTIDE SEQUENCE [LARGE SCALE GENOMIC DNA]</scope>
    <source>
        <strain evidence="2 3">Nv1</strain>
    </source>
</reference>
<evidence type="ECO:0000313" key="2">
    <source>
        <dbReference type="EMBL" id="SEL25348.1"/>
    </source>
</evidence>
<dbReference type="AlphaFoldDB" id="A0A1H7NQM2"/>
<name>A0A1H7NQM2_9PROT</name>
<evidence type="ECO:0000313" key="3">
    <source>
        <dbReference type="Proteomes" id="UP000198620"/>
    </source>
</evidence>
<proteinExistence type="predicted"/>
<protein>
    <submittedName>
        <fullName evidence="2">Uncharacterized protein</fullName>
    </submittedName>
</protein>
<accession>A0A1H7NQM2</accession>
<dbReference type="Proteomes" id="UP000198620">
    <property type="component" value="Unassembled WGS sequence"/>
</dbReference>
<keyword evidence="3" id="KW-1185">Reference proteome</keyword>
<dbReference type="EMBL" id="FOBH01000007">
    <property type="protein sequence ID" value="SEL25348.1"/>
    <property type="molecule type" value="Genomic_DNA"/>
</dbReference>
<sequence>MTKLRVHNFAILLDSYGAGPNQGSDNPLGADFSLVGGK</sequence>